<reference evidence="1 2" key="1">
    <citation type="submission" date="2021-12" db="EMBL/GenBank/DDBJ databases">
        <title>Discovery of the Pendulisporaceae a myxobacterial family with distinct sporulation behavior and unique specialized metabolism.</title>
        <authorList>
            <person name="Garcia R."/>
            <person name="Popoff A."/>
            <person name="Bader C.D."/>
            <person name="Loehr J."/>
            <person name="Walesch S."/>
            <person name="Walt C."/>
            <person name="Boldt J."/>
            <person name="Bunk B."/>
            <person name="Haeckl F.J.F.P.J."/>
            <person name="Gunesch A.P."/>
            <person name="Birkelbach J."/>
            <person name="Nuebel U."/>
            <person name="Pietschmann T."/>
            <person name="Bach T."/>
            <person name="Mueller R."/>
        </authorList>
    </citation>
    <scope>NUCLEOTIDE SEQUENCE [LARGE SCALE GENOMIC DNA]</scope>
    <source>
        <strain evidence="1 2">MSr12523</strain>
    </source>
</reference>
<protein>
    <submittedName>
        <fullName evidence="1">Uncharacterized protein</fullName>
    </submittedName>
</protein>
<proteinExistence type="predicted"/>
<gene>
    <name evidence="1" type="ORF">LZC95_14460</name>
</gene>
<evidence type="ECO:0000313" key="2">
    <source>
        <dbReference type="Proteomes" id="UP001379533"/>
    </source>
</evidence>
<dbReference type="Proteomes" id="UP001379533">
    <property type="component" value="Chromosome"/>
</dbReference>
<organism evidence="1 2">
    <name type="scientific">Pendulispora brunnea</name>
    <dbReference type="NCBI Taxonomy" id="2905690"/>
    <lineage>
        <taxon>Bacteria</taxon>
        <taxon>Pseudomonadati</taxon>
        <taxon>Myxococcota</taxon>
        <taxon>Myxococcia</taxon>
        <taxon>Myxococcales</taxon>
        <taxon>Sorangiineae</taxon>
        <taxon>Pendulisporaceae</taxon>
        <taxon>Pendulispora</taxon>
    </lineage>
</organism>
<sequence length="47" mass="5303">MTRSFEDLVAEAERVSVEGWDFYGHRPRSISKPAAAKSSQVCRSFRG</sequence>
<keyword evidence="2" id="KW-1185">Reference proteome</keyword>
<name>A0ABZ2KLT5_9BACT</name>
<dbReference type="RefSeq" id="WP_394850999.1">
    <property type="nucleotide sequence ID" value="NZ_CP089982.1"/>
</dbReference>
<dbReference type="EMBL" id="CP089982">
    <property type="protein sequence ID" value="WXA98030.1"/>
    <property type="molecule type" value="Genomic_DNA"/>
</dbReference>
<accession>A0ABZ2KLT5</accession>
<evidence type="ECO:0000313" key="1">
    <source>
        <dbReference type="EMBL" id="WXA98030.1"/>
    </source>
</evidence>